<feature type="signal peptide" evidence="3">
    <location>
        <begin position="1"/>
        <end position="21"/>
    </location>
</feature>
<dbReference type="PANTHER" id="PTHR47364">
    <property type="entry name" value="CYSTEINE PROTEINASE INHIBITOR 5"/>
    <property type="match status" value="1"/>
</dbReference>
<dbReference type="PANTHER" id="PTHR47364:SF2">
    <property type="entry name" value="CYSTEINE PROTEINASE INHIBITOR 5"/>
    <property type="match status" value="1"/>
</dbReference>
<keyword evidence="1" id="KW-0646">Protease inhibitor</keyword>
<organism evidence="5 6">
    <name type="scientific">Salvia divinorum</name>
    <name type="common">Maria pastora</name>
    <name type="synonym">Diviner's sage</name>
    <dbReference type="NCBI Taxonomy" id="28513"/>
    <lineage>
        <taxon>Eukaryota</taxon>
        <taxon>Viridiplantae</taxon>
        <taxon>Streptophyta</taxon>
        <taxon>Embryophyta</taxon>
        <taxon>Tracheophyta</taxon>
        <taxon>Spermatophyta</taxon>
        <taxon>Magnoliopsida</taxon>
        <taxon>eudicotyledons</taxon>
        <taxon>Gunneridae</taxon>
        <taxon>Pentapetalae</taxon>
        <taxon>asterids</taxon>
        <taxon>lamiids</taxon>
        <taxon>Lamiales</taxon>
        <taxon>Lamiaceae</taxon>
        <taxon>Nepetoideae</taxon>
        <taxon>Mentheae</taxon>
        <taxon>Salviinae</taxon>
        <taxon>Salvia</taxon>
        <taxon>Salvia subgen. Calosphace</taxon>
    </lineage>
</organism>
<dbReference type="EMBL" id="JBEAFC010000004">
    <property type="protein sequence ID" value="KAL1560020.1"/>
    <property type="molecule type" value="Genomic_DNA"/>
</dbReference>
<dbReference type="Gene3D" id="3.10.450.10">
    <property type="match status" value="1"/>
</dbReference>
<evidence type="ECO:0000256" key="3">
    <source>
        <dbReference type="SAM" id="SignalP"/>
    </source>
</evidence>
<keyword evidence="2" id="KW-0789">Thiol protease inhibitor</keyword>
<dbReference type="AlphaFoldDB" id="A0ABD1HU55"/>
<evidence type="ECO:0000259" key="4">
    <source>
        <dbReference type="Pfam" id="PF16845"/>
    </source>
</evidence>
<keyword evidence="6" id="KW-1185">Reference proteome</keyword>
<keyword evidence="3" id="KW-0732">Signal</keyword>
<dbReference type="Pfam" id="PF16845">
    <property type="entry name" value="SQAPI"/>
    <property type="match status" value="1"/>
</dbReference>
<name>A0ABD1HU55_SALDI</name>
<protein>
    <recommendedName>
        <fullName evidence="4">Cystatin domain-containing protein</fullName>
    </recommendedName>
</protein>
<feature type="domain" description="Cystatin" evidence="4">
    <location>
        <begin position="46"/>
        <end position="117"/>
    </location>
</feature>
<evidence type="ECO:0000256" key="2">
    <source>
        <dbReference type="ARBA" id="ARBA00022704"/>
    </source>
</evidence>
<accession>A0ABD1HU55</accession>
<evidence type="ECO:0000256" key="1">
    <source>
        <dbReference type="ARBA" id="ARBA00022690"/>
    </source>
</evidence>
<dbReference type="InterPro" id="IPR000010">
    <property type="entry name" value="Cystatin_dom"/>
</dbReference>
<dbReference type="InterPro" id="IPR046350">
    <property type="entry name" value="Cystatin_sf"/>
</dbReference>
<evidence type="ECO:0000313" key="6">
    <source>
        <dbReference type="Proteomes" id="UP001567538"/>
    </source>
</evidence>
<feature type="chain" id="PRO_5044881103" description="Cystatin domain-containing protein" evidence="3">
    <location>
        <begin position="22"/>
        <end position="121"/>
    </location>
</feature>
<dbReference type="GO" id="GO:0004869">
    <property type="term" value="F:cysteine-type endopeptidase inhibitor activity"/>
    <property type="evidence" value="ECO:0007669"/>
    <property type="project" value="UniProtKB-KW"/>
</dbReference>
<sequence length="121" mass="12866">MELKYLSFIVIFSLLAASASAATFGGRKALAPSPAAAADLGFTHLDIKDPKVIQLANFAIDEFNKAQSTNIAFSSLSEAIQIGKNFELAIAAVDNKDSNEYFFNVSVDKGVKKVTSFVKGG</sequence>
<gene>
    <name evidence="5" type="ORF">AAHA92_10289</name>
</gene>
<comment type="caution">
    <text evidence="5">The sequence shown here is derived from an EMBL/GenBank/DDBJ whole genome shotgun (WGS) entry which is preliminary data.</text>
</comment>
<evidence type="ECO:0000313" key="5">
    <source>
        <dbReference type="EMBL" id="KAL1560020.1"/>
    </source>
</evidence>
<reference evidence="5 6" key="1">
    <citation type="submission" date="2024-06" db="EMBL/GenBank/DDBJ databases">
        <title>A chromosome level genome sequence of Diviner's sage (Salvia divinorum).</title>
        <authorList>
            <person name="Ford S.A."/>
            <person name="Ro D.-K."/>
            <person name="Ness R.W."/>
            <person name="Phillips M.A."/>
        </authorList>
    </citation>
    <scope>NUCLEOTIDE SEQUENCE [LARGE SCALE GENOMIC DNA]</scope>
    <source>
        <strain evidence="5">SAF-2024a</strain>
        <tissue evidence="5">Leaf</tissue>
    </source>
</reference>
<dbReference type="Proteomes" id="UP001567538">
    <property type="component" value="Unassembled WGS sequence"/>
</dbReference>
<dbReference type="SUPFAM" id="SSF54403">
    <property type="entry name" value="Cystatin/monellin"/>
    <property type="match status" value="1"/>
</dbReference>
<proteinExistence type="predicted"/>